<reference evidence="1 2" key="1">
    <citation type="submission" date="2017-10" db="EMBL/GenBank/DDBJ databases">
        <title>Development of genomic resources for the powdery mildew, Erysiphe pulchra.</title>
        <authorList>
            <person name="Wadl P.A."/>
            <person name="Mack B.M."/>
            <person name="Moore G."/>
            <person name="Beltz S.B."/>
        </authorList>
    </citation>
    <scope>NUCLEOTIDE SEQUENCE [LARGE SCALE GENOMIC DNA]</scope>
    <source>
        <strain evidence="1">Cflorida</strain>
    </source>
</reference>
<keyword evidence="2" id="KW-1185">Reference proteome</keyword>
<dbReference type="AlphaFoldDB" id="A0A2S4PZP2"/>
<comment type="caution">
    <text evidence="1">The sequence shown here is derived from an EMBL/GenBank/DDBJ whole genome shotgun (WGS) entry which is preliminary data.</text>
</comment>
<organism evidence="1 2">
    <name type="scientific">Erysiphe pulchra</name>
    <dbReference type="NCBI Taxonomy" id="225359"/>
    <lineage>
        <taxon>Eukaryota</taxon>
        <taxon>Fungi</taxon>
        <taxon>Dikarya</taxon>
        <taxon>Ascomycota</taxon>
        <taxon>Pezizomycotina</taxon>
        <taxon>Leotiomycetes</taxon>
        <taxon>Erysiphales</taxon>
        <taxon>Erysiphaceae</taxon>
        <taxon>Erysiphe</taxon>
    </lineage>
</organism>
<accession>A0A2S4PZP2</accession>
<evidence type="ECO:0000313" key="2">
    <source>
        <dbReference type="Proteomes" id="UP000237438"/>
    </source>
</evidence>
<proteinExistence type="predicted"/>
<gene>
    <name evidence="1" type="ORF">EPUL_000679</name>
</gene>
<evidence type="ECO:0000313" key="1">
    <source>
        <dbReference type="EMBL" id="POS87503.1"/>
    </source>
</evidence>
<feature type="non-terminal residue" evidence="1">
    <location>
        <position position="441"/>
    </location>
</feature>
<protein>
    <submittedName>
        <fullName evidence="1">Uncharacterized protein</fullName>
    </submittedName>
</protein>
<name>A0A2S4PZP2_9PEZI</name>
<dbReference type="STRING" id="225359.A0A2S4PZP2"/>
<dbReference type="Proteomes" id="UP000237438">
    <property type="component" value="Unassembled WGS sequence"/>
</dbReference>
<dbReference type="EMBL" id="PEDP01000117">
    <property type="protein sequence ID" value="POS87503.1"/>
    <property type="molecule type" value="Genomic_DNA"/>
</dbReference>
<sequence length="441" mass="50127">MKMGNDQDRSISELIKEIRLANPYEFEPDSPTIPEKELQIIPNSYPSHQIMLPESWTESELSPKSLSPIYPPPSLISSSILTGESSPRIVSQDSSESSYNWCRLEDSSDHTPNEGHYSTPHFSPTCVPIAEYYRNERKKDPNDSNNQYHSAHSIYHLGSPYFMRKDIGSGLSRNPNSISARSTINSMDDKVSFSESKCDNQTSQLKRSRSTAKKMFGENGWLGVSSDEILAPWKRDSEKSSKLRDKASMMEKLRNKIGEFAEKADLNLSSSSHIQRESLSNVTVSLGPPEQAEIYMEVELMIVHTANSFLMNNFSRGRMSIDSIKKIVDAWKNKGHPSILEFMYDQGTQRDLVALNQHNFLFYGKQAKDDLKINSMLYNWKQIATLMAIRTFCNADTIIFRILFDAEQVLEFLGASNTVLLRLQQIRNSALKSVRPTSARR</sequence>
<dbReference type="OrthoDB" id="5229017at2759"/>